<keyword evidence="3" id="KW-1185">Reference proteome</keyword>
<protein>
    <recommendedName>
        <fullName evidence="4">EpsG family protein</fullName>
    </recommendedName>
</protein>
<feature type="transmembrane region" description="Helical" evidence="1">
    <location>
        <begin position="210"/>
        <end position="229"/>
    </location>
</feature>
<organism evidence="2 3">
    <name type="scientific">Flavobacterium agri</name>
    <dbReference type="NCBI Taxonomy" id="2743471"/>
    <lineage>
        <taxon>Bacteria</taxon>
        <taxon>Pseudomonadati</taxon>
        <taxon>Bacteroidota</taxon>
        <taxon>Flavobacteriia</taxon>
        <taxon>Flavobacteriales</taxon>
        <taxon>Flavobacteriaceae</taxon>
        <taxon>Flavobacterium</taxon>
    </lineage>
</organism>
<feature type="transmembrane region" description="Helical" evidence="1">
    <location>
        <begin position="241"/>
        <end position="259"/>
    </location>
</feature>
<name>A0A7Y8Y0K0_9FLAO</name>
<reference evidence="2 3" key="1">
    <citation type="submission" date="2020-07" db="EMBL/GenBank/DDBJ databases">
        <authorList>
            <person name="Sun Q."/>
        </authorList>
    </citation>
    <scope>NUCLEOTIDE SEQUENCE [LARGE SCALE GENOMIC DNA]</scope>
    <source>
        <strain evidence="2 3">MAH-1</strain>
    </source>
</reference>
<gene>
    <name evidence="2" type="ORF">HZF10_04535</name>
</gene>
<comment type="caution">
    <text evidence="2">The sequence shown here is derived from an EMBL/GenBank/DDBJ whole genome shotgun (WGS) entry which is preliminary data.</text>
</comment>
<sequence length="309" mass="35269">MIASLFRKSTPFNYTVLIVIVAVFYLLFQFSGSAKGNDAIGIVEKVFLFSLVFSSLFILNFIVKKNGMSRDNSYAILFYFLFVLFFPYAFDNFNLMVSNFLVLLALRRLISLQSLKAPKEKIFDASLWIFLAAIFHFWSILFIALVFISILFHVSRDFRNWILPFIAFIAAIVLFFLFAFIFDETRIAFVMSNIPIDVSIDYFTDTKQNLALSIFAPVVVYYLVVTLMTLSSRPLILQSSYKKVISAFFIGLAVFIISPHKSNEVLMYTFAPLAIMASTIVETTSSELKRELMVGLTAVLAIVSFFMQL</sequence>
<evidence type="ECO:0008006" key="4">
    <source>
        <dbReference type="Google" id="ProtNLM"/>
    </source>
</evidence>
<feature type="transmembrane region" description="Helical" evidence="1">
    <location>
        <begin position="161"/>
        <end position="180"/>
    </location>
</feature>
<feature type="transmembrane region" description="Helical" evidence="1">
    <location>
        <begin position="127"/>
        <end position="155"/>
    </location>
</feature>
<proteinExistence type="predicted"/>
<keyword evidence="1" id="KW-0812">Transmembrane</keyword>
<keyword evidence="1" id="KW-1133">Transmembrane helix</keyword>
<feature type="transmembrane region" description="Helical" evidence="1">
    <location>
        <begin position="12"/>
        <end position="30"/>
    </location>
</feature>
<evidence type="ECO:0000256" key="1">
    <source>
        <dbReference type="SAM" id="Phobius"/>
    </source>
</evidence>
<feature type="transmembrane region" description="Helical" evidence="1">
    <location>
        <begin position="74"/>
        <end position="90"/>
    </location>
</feature>
<dbReference type="EMBL" id="JACBJI010000002">
    <property type="protein sequence ID" value="NYA70176.1"/>
    <property type="molecule type" value="Genomic_DNA"/>
</dbReference>
<dbReference type="RefSeq" id="WP_176004998.1">
    <property type="nucleotide sequence ID" value="NZ_JABWMI010000006.1"/>
</dbReference>
<dbReference type="Proteomes" id="UP000535020">
    <property type="component" value="Unassembled WGS sequence"/>
</dbReference>
<dbReference type="AlphaFoldDB" id="A0A7Y8Y0K0"/>
<accession>A0A7Y8Y0K0</accession>
<evidence type="ECO:0000313" key="2">
    <source>
        <dbReference type="EMBL" id="NYA70176.1"/>
    </source>
</evidence>
<keyword evidence="1" id="KW-0472">Membrane</keyword>
<evidence type="ECO:0000313" key="3">
    <source>
        <dbReference type="Proteomes" id="UP000535020"/>
    </source>
</evidence>
<feature type="transmembrane region" description="Helical" evidence="1">
    <location>
        <begin position="42"/>
        <end position="62"/>
    </location>
</feature>